<organism evidence="18 19">
    <name type="scientific">Metarhizobium album</name>
    <dbReference type="NCBI Taxonomy" id="2182425"/>
    <lineage>
        <taxon>Bacteria</taxon>
        <taxon>Pseudomonadati</taxon>
        <taxon>Pseudomonadota</taxon>
        <taxon>Alphaproteobacteria</taxon>
        <taxon>Hyphomicrobiales</taxon>
        <taxon>Rhizobiaceae</taxon>
        <taxon>Metarhizobium</taxon>
    </lineage>
</organism>
<dbReference type="Proteomes" id="UP000245252">
    <property type="component" value="Unassembled WGS sequence"/>
</dbReference>
<dbReference type="RefSeq" id="WP_109459626.1">
    <property type="nucleotide sequence ID" value="NZ_QFBC01000008.1"/>
</dbReference>
<keyword evidence="19" id="KW-1185">Reference proteome</keyword>
<dbReference type="Pfam" id="PF00593">
    <property type="entry name" value="TonB_dep_Rec_b-barrel"/>
    <property type="match status" value="1"/>
</dbReference>
<evidence type="ECO:0000313" key="19">
    <source>
        <dbReference type="Proteomes" id="UP000245252"/>
    </source>
</evidence>
<evidence type="ECO:0000256" key="11">
    <source>
        <dbReference type="ARBA" id="ARBA00023136"/>
    </source>
</evidence>
<dbReference type="FunFam" id="2.40.170.20:FF:000005">
    <property type="entry name" value="TonB-dependent siderophore receptor"/>
    <property type="match status" value="1"/>
</dbReference>
<evidence type="ECO:0000256" key="5">
    <source>
        <dbReference type="ARBA" id="ARBA00022496"/>
    </source>
</evidence>
<dbReference type="InterPro" id="IPR010105">
    <property type="entry name" value="TonB_sidphr_rcpt"/>
</dbReference>
<evidence type="ECO:0000256" key="13">
    <source>
        <dbReference type="ARBA" id="ARBA00023237"/>
    </source>
</evidence>
<feature type="domain" description="Secretin/TonB short N-terminal" evidence="17">
    <location>
        <begin position="65"/>
        <end position="116"/>
    </location>
</feature>
<dbReference type="Gene3D" id="2.40.170.20">
    <property type="entry name" value="TonB-dependent receptor, beta-barrel domain"/>
    <property type="match status" value="1"/>
</dbReference>
<sequence>MGRGSRRNNLGGIGRKALAAALLATTVVAAGGEASPPAQAQAMTYSVPAGPLNRALAVFGSQSGTQISYEASIVRSKSSRGVDGAVTREQAIAQLLQGTGLSYSFTDATSVVISTPMSSGRTFPDDGSTRLETITIKGQQESAFGHVDGFVASRGSSGTKTDTPLIETPQTVNVITSDQIKAQNSKTLGESVQYTPGVVVQQGFNRTDDPFMIRGYDVRTNPGVMYRDGLKVPLPHYSVVAEPYGLERVEILKGPASVLYGQAAAGGVVNTISKRPTKETFREVNTTFGSNAHKQVSADVGGALDDEGVWSYRLTGLARDSGTMIDRIPDDRFYLAPSLTFAPSAETELTILGSFMRNETINNAGYPFSGTVAENPNGRIPSDLFTGEPDWSKWQQNVGTIGYQFSHRFAETWKFQQNVIAGKSSTDIHHIYPWSWVAGSNQSLLERGAYTRQDDAWGVTIDNNLSTEFSTLGLEHGLLFGFDYTKASLERRQAAGYNNLAPLNPFDPVYGSPVVIPGALNTHTVEDRSQLGLYLQDQIKLDNWVLLLGGRYDIARQDTTNRLTGTVTEMDDTAFTGRVGLVYLFDNGLAPYASYSTSFQPQSGTDRFGNTFDPTTGEQLEAGIKYQPAGWNSFLTLSAFEITRQNLLTTDLANPAFNIQQGEVRSRGIEVSAVAELNDNWNLVASYTYTDAEVTRSNGADLGRVPAAVPEHMASLWLDYTVGSGPLEGLKAGGGIRYMGETRDTTNVYRVPDFTLVDAAISYDFGIKNEDLKGLSLSVSAKNLFDKDYVSSCTYACFYGDRRSVFGTLSYKW</sequence>
<dbReference type="AlphaFoldDB" id="A0A2U2DND3"/>
<evidence type="ECO:0000259" key="17">
    <source>
        <dbReference type="SMART" id="SM00965"/>
    </source>
</evidence>
<name>A0A2U2DND3_9HYPH</name>
<keyword evidence="10 15" id="KW-0798">TonB box</keyword>
<evidence type="ECO:0000313" key="18">
    <source>
        <dbReference type="EMBL" id="PWE54826.1"/>
    </source>
</evidence>
<dbReference type="SUPFAM" id="SSF56935">
    <property type="entry name" value="Porins"/>
    <property type="match status" value="1"/>
</dbReference>
<keyword evidence="12 18" id="KW-0675">Receptor</keyword>
<keyword evidence="5" id="KW-0410">Iron transport</keyword>
<accession>A0A2U2DND3</accession>
<keyword evidence="11 14" id="KW-0472">Membrane</keyword>
<dbReference type="FunFam" id="2.170.130.10:FF:000001">
    <property type="entry name" value="Catecholate siderophore TonB-dependent receptor"/>
    <property type="match status" value="1"/>
</dbReference>
<dbReference type="PROSITE" id="PS52016">
    <property type="entry name" value="TONB_DEPENDENT_REC_3"/>
    <property type="match status" value="1"/>
</dbReference>
<dbReference type="GO" id="GO:0015344">
    <property type="term" value="F:siderophore uptake transmembrane transporter activity"/>
    <property type="evidence" value="ECO:0007669"/>
    <property type="project" value="TreeGrafter"/>
</dbReference>
<evidence type="ECO:0000256" key="9">
    <source>
        <dbReference type="ARBA" id="ARBA00023065"/>
    </source>
</evidence>
<keyword evidence="4 14" id="KW-1134">Transmembrane beta strand</keyword>
<dbReference type="EMBL" id="QFBC01000008">
    <property type="protein sequence ID" value="PWE54826.1"/>
    <property type="molecule type" value="Genomic_DNA"/>
</dbReference>
<protein>
    <submittedName>
        <fullName evidence="18">TonB-dependent siderophore receptor</fullName>
    </submittedName>
</protein>
<evidence type="ECO:0000256" key="8">
    <source>
        <dbReference type="ARBA" id="ARBA00023004"/>
    </source>
</evidence>
<comment type="subcellular location">
    <subcellularLocation>
        <location evidence="1 14">Cell outer membrane</location>
        <topology evidence="1 14">Multi-pass membrane protein</topology>
    </subcellularLocation>
</comment>
<keyword evidence="9" id="KW-0406">Ion transport</keyword>
<dbReference type="InterPro" id="IPR000531">
    <property type="entry name" value="Beta-barrel_TonB"/>
</dbReference>
<evidence type="ECO:0000256" key="12">
    <source>
        <dbReference type="ARBA" id="ARBA00023170"/>
    </source>
</evidence>
<reference evidence="18 19" key="1">
    <citation type="submission" date="2018-05" db="EMBL/GenBank/DDBJ databases">
        <title>The draft genome of strain NS-104.</title>
        <authorList>
            <person name="Hang P."/>
            <person name="Jiang J."/>
        </authorList>
    </citation>
    <scope>NUCLEOTIDE SEQUENCE [LARGE SCALE GENOMIC DNA]</scope>
    <source>
        <strain evidence="18 19">NS-104</strain>
    </source>
</reference>
<keyword evidence="3 14" id="KW-0813">Transport</keyword>
<dbReference type="SMART" id="SM00965">
    <property type="entry name" value="STN"/>
    <property type="match status" value="1"/>
</dbReference>
<dbReference type="InterPro" id="IPR039426">
    <property type="entry name" value="TonB-dep_rcpt-like"/>
</dbReference>
<feature type="chain" id="PRO_5015557887" evidence="16">
    <location>
        <begin position="30"/>
        <end position="813"/>
    </location>
</feature>
<evidence type="ECO:0000256" key="15">
    <source>
        <dbReference type="RuleBase" id="RU003357"/>
    </source>
</evidence>
<dbReference type="InterPro" id="IPR011662">
    <property type="entry name" value="Secretin/TonB_short_N"/>
</dbReference>
<evidence type="ECO:0000256" key="10">
    <source>
        <dbReference type="ARBA" id="ARBA00023077"/>
    </source>
</evidence>
<dbReference type="Gene3D" id="3.55.50.30">
    <property type="match status" value="1"/>
</dbReference>
<comment type="caution">
    <text evidence="18">The sequence shown here is derived from an EMBL/GenBank/DDBJ whole genome shotgun (WGS) entry which is preliminary data.</text>
</comment>
<keyword evidence="13 14" id="KW-0998">Cell outer membrane</keyword>
<dbReference type="InterPro" id="IPR036942">
    <property type="entry name" value="Beta-barrel_TonB_sf"/>
</dbReference>
<dbReference type="InterPro" id="IPR012910">
    <property type="entry name" value="Plug_dom"/>
</dbReference>
<proteinExistence type="inferred from homology"/>
<evidence type="ECO:0000256" key="7">
    <source>
        <dbReference type="ARBA" id="ARBA00022729"/>
    </source>
</evidence>
<keyword evidence="7 16" id="KW-0732">Signal</keyword>
<evidence type="ECO:0000256" key="16">
    <source>
        <dbReference type="SAM" id="SignalP"/>
    </source>
</evidence>
<evidence type="ECO:0000256" key="3">
    <source>
        <dbReference type="ARBA" id="ARBA00022448"/>
    </source>
</evidence>
<dbReference type="GO" id="GO:0009279">
    <property type="term" value="C:cell outer membrane"/>
    <property type="evidence" value="ECO:0007669"/>
    <property type="project" value="UniProtKB-SubCell"/>
</dbReference>
<dbReference type="CDD" id="cd01347">
    <property type="entry name" value="ligand_gated_channel"/>
    <property type="match status" value="1"/>
</dbReference>
<feature type="signal peptide" evidence="16">
    <location>
        <begin position="1"/>
        <end position="29"/>
    </location>
</feature>
<evidence type="ECO:0000256" key="6">
    <source>
        <dbReference type="ARBA" id="ARBA00022692"/>
    </source>
</evidence>
<evidence type="ECO:0000256" key="14">
    <source>
        <dbReference type="PROSITE-ProRule" id="PRU01360"/>
    </source>
</evidence>
<gene>
    <name evidence="18" type="ORF">DEM27_17910</name>
</gene>
<dbReference type="NCBIfam" id="TIGR01783">
    <property type="entry name" value="TonB-siderophor"/>
    <property type="match status" value="1"/>
</dbReference>
<dbReference type="PANTHER" id="PTHR32552:SF68">
    <property type="entry name" value="FERRICHROME OUTER MEMBRANE TRANSPORTER_PHAGE RECEPTOR"/>
    <property type="match status" value="1"/>
</dbReference>
<dbReference type="Pfam" id="PF07715">
    <property type="entry name" value="Plug"/>
    <property type="match status" value="1"/>
</dbReference>
<comment type="similarity">
    <text evidence="2 14 15">Belongs to the TonB-dependent receptor family.</text>
</comment>
<evidence type="ECO:0000256" key="4">
    <source>
        <dbReference type="ARBA" id="ARBA00022452"/>
    </source>
</evidence>
<evidence type="ECO:0000256" key="1">
    <source>
        <dbReference type="ARBA" id="ARBA00004571"/>
    </source>
</evidence>
<dbReference type="GO" id="GO:0038023">
    <property type="term" value="F:signaling receptor activity"/>
    <property type="evidence" value="ECO:0007669"/>
    <property type="project" value="InterPro"/>
</dbReference>
<dbReference type="Gene3D" id="2.170.130.10">
    <property type="entry name" value="TonB-dependent receptor, plug domain"/>
    <property type="match status" value="1"/>
</dbReference>
<dbReference type="Pfam" id="PF07660">
    <property type="entry name" value="STN"/>
    <property type="match status" value="1"/>
</dbReference>
<keyword evidence="8" id="KW-0408">Iron</keyword>
<keyword evidence="6 14" id="KW-0812">Transmembrane</keyword>
<evidence type="ECO:0000256" key="2">
    <source>
        <dbReference type="ARBA" id="ARBA00009810"/>
    </source>
</evidence>
<dbReference type="InterPro" id="IPR037066">
    <property type="entry name" value="Plug_dom_sf"/>
</dbReference>
<dbReference type="OrthoDB" id="9760333at2"/>
<dbReference type="GO" id="GO:0015891">
    <property type="term" value="P:siderophore transport"/>
    <property type="evidence" value="ECO:0007669"/>
    <property type="project" value="InterPro"/>
</dbReference>
<dbReference type="PANTHER" id="PTHR32552">
    <property type="entry name" value="FERRICHROME IRON RECEPTOR-RELATED"/>
    <property type="match status" value="1"/>
</dbReference>